<evidence type="ECO:0000313" key="4">
    <source>
        <dbReference type="EMBL" id="VDM80353.1"/>
    </source>
</evidence>
<gene>
    <name evidence="4" type="ORF">SVUK_LOCUS15351</name>
</gene>
<evidence type="ECO:0000256" key="1">
    <source>
        <dbReference type="ARBA" id="ARBA00008372"/>
    </source>
</evidence>
<dbReference type="GO" id="GO:0003723">
    <property type="term" value="F:RNA binding"/>
    <property type="evidence" value="ECO:0007669"/>
    <property type="project" value="UniProtKB-KW"/>
</dbReference>
<feature type="region of interest" description="Disordered" evidence="2">
    <location>
        <begin position="44"/>
        <end position="70"/>
    </location>
</feature>
<dbReference type="OrthoDB" id="441223at2759"/>
<dbReference type="GO" id="GO:0032040">
    <property type="term" value="C:small-subunit processome"/>
    <property type="evidence" value="ECO:0007669"/>
    <property type="project" value="TreeGrafter"/>
</dbReference>
<dbReference type="PANTHER" id="PTHR12581:SF0">
    <property type="entry name" value="KRR1 SMALL SUBUNIT PROCESSOME COMPONENT HOMOLOG"/>
    <property type="match status" value="1"/>
</dbReference>
<dbReference type="PANTHER" id="PTHR12581">
    <property type="entry name" value="HIV-1 REV BINDING PROTEIN 2, 3"/>
    <property type="match status" value="1"/>
</dbReference>
<evidence type="ECO:0000256" key="2">
    <source>
        <dbReference type="SAM" id="MobiDB-lite"/>
    </source>
</evidence>
<dbReference type="InterPro" id="IPR024166">
    <property type="entry name" value="rRNA_assembly_KRR1"/>
</dbReference>
<evidence type="ECO:0000313" key="5">
    <source>
        <dbReference type="Proteomes" id="UP000270094"/>
    </source>
</evidence>
<dbReference type="SUPFAM" id="SSF53098">
    <property type="entry name" value="Ribonuclease H-like"/>
    <property type="match status" value="1"/>
</dbReference>
<accession>A0A3P7JHP0</accession>
<dbReference type="InterPro" id="IPR036612">
    <property type="entry name" value="KH_dom_type_1_sf"/>
</dbReference>
<evidence type="ECO:0000259" key="3">
    <source>
        <dbReference type="Pfam" id="PF21800"/>
    </source>
</evidence>
<organism evidence="4 5">
    <name type="scientific">Strongylus vulgaris</name>
    <name type="common">Blood worm</name>
    <dbReference type="NCBI Taxonomy" id="40348"/>
    <lineage>
        <taxon>Eukaryota</taxon>
        <taxon>Metazoa</taxon>
        <taxon>Ecdysozoa</taxon>
        <taxon>Nematoda</taxon>
        <taxon>Chromadorea</taxon>
        <taxon>Rhabditida</taxon>
        <taxon>Rhabditina</taxon>
        <taxon>Rhabditomorpha</taxon>
        <taxon>Strongyloidea</taxon>
        <taxon>Strongylidae</taxon>
        <taxon>Strongylus</taxon>
    </lineage>
</organism>
<dbReference type="InterPro" id="IPR048548">
    <property type="entry name" value="KRR1-like_KH2"/>
</dbReference>
<dbReference type="InterPro" id="IPR006941">
    <property type="entry name" value="RNase_CAF1"/>
</dbReference>
<dbReference type="AlphaFoldDB" id="A0A3P7JHP0"/>
<proteinExistence type="inferred from homology"/>
<dbReference type="Gene3D" id="3.30.1370.10">
    <property type="entry name" value="K Homology domain, type 1"/>
    <property type="match status" value="1"/>
</dbReference>
<dbReference type="Proteomes" id="UP000270094">
    <property type="component" value="Unassembled WGS sequence"/>
</dbReference>
<dbReference type="EMBL" id="UYYB01108322">
    <property type="protein sequence ID" value="VDM80353.1"/>
    <property type="molecule type" value="Genomic_DNA"/>
</dbReference>
<protein>
    <recommendedName>
        <fullName evidence="3">KRR1 small subunit processome component second KH domain-containing protein</fullName>
    </recommendedName>
</protein>
<name>A0A3P7JHP0_STRVU</name>
<sequence length="218" mass="25224">MNNIHPIYNIKTLMIKRELMKNEKLKDENWERFLPKFKKKIQSSATANEAKKKKKKAWKKKGEYTPFPPAPTLSKIDKQLESGEYFMTEKERLLNKKRYTADVFCIALYKRVLSGEFSISPAAADFLAKHSFDFNKFICEGVTYCNRNEVTKLKGEIESGEVDYNLFGKDFQNLVQAVKLRILFKAENNYNYSLNESLADLCDSISPQGPIILKLIGK</sequence>
<dbReference type="InterPro" id="IPR012337">
    <property type="entry name" value="RNaseH-like_sf"/>
</dbReference>
<feature type="domain" description="KRR1 small subunit processome component second KH" evidence="3">
    <location>
        <begin position="1"/>
        <end position="21"/>
    </location>
</feature>
<dbReference type="Pfam" id="PF04857">
    <property type="entry name" value="CAF1"/>
    <property type="match status" value="1"/>
</dbReference>
<dbReference type="InterPro" id="IPR036397">
    <property type="entry name" value="RNaseH_sf"/>
</dbReference>
<keyword evidence="5" id="KW-1185">Reference proteome</keyword>
<comment type="similarity">
    <text evidence="1">Belongs to the CAF1 family.</text>
</comment>
<dbReference type="Gene3D" id="3.30.420.10">
    <property type="entry name" value="Ribonuclease H-like superfamily/Ribonuclease H"/>
    <property type="match status" value="1"/>
</dbReference>
<dbReference type="Pfam" id="PF21800">
    <property type="entry name" value="KH_KRR1_2nd"/>
    <property type="match status" value="1"/>
</dbReference>
<reference evidence="4 5" key="1">
    <citation type="submission" date="2018-11" db="EMBL/GenBank/DDBJ databases">
        <authorList>
            <consortium name="Pathogen Informatics"/>
        </authorList>
    </citation>
    <scope>NUCLEOTIDE SEQUENCE [LARGE SCALE GENOMIC DNA]</scope>
</reference>